<keyword evidence="2" id="KW-0732">Signal</keyword>
<evidence type="ECO:0008006" key="5">
    <source>
        <dbReference type="Google" id="ProtNLM"/>
    </source>
</evidence>
<dbReference type="OrthoDB" id="5358959at2759"/>
<gene>
    <name evidence="3" type="ORF">MVEN_00683000</name>
</gene>
<protein>
    <recommendedName>
        <fullName evidence="5">Secreted protein</fullName>
    </recommendedName>
</protein>
<evidence type="ECO:0000313" key="3">
    <source>
        <dbReference type="EMBL" id="KAF7359592.1"/>
    </source>
</evidence>
<proteinExistence type="predicted"/>
<feature type="chain" id="PRO_5034332145" description="Secreted protein" evidence="2">
    <location>
        <begin position="21"/>
        <end position="241"/>
    </location>
</feature>
<evidence type="ECO:0000256" key="2">
    <source>
        <dbReference type="SAM" id="SignalP"/>
    </source>
</evidence>
<keyword evidence="4" id="KW-1185">Reference proteome</keyword>
<dbReference type="EMBL" id="JACAZI010000005">
    <property type="protein sequence ID" value="KAF7359592.1"/>
    <property type="molecule type" value="Genomic_DNA"/>
</dbReference>
<feature type="signal peptide" evidence="2">
    <location>
        <begin position="1"/>
        <end position="20"/>
    </location>
</feature>
<reference evidence="3" key="1">
    <citation type="submission" date="2020-05" db="EMBL/GenBank/DDBJ databases">
        <title>Mycena genomes resolve the evolution of fungal bioluminescence.</title>
        <authorList>
            <person name="Tsai I.J."/>
        </authorList>
    </citation>
    <scope>NUCLEOTIDE SEQUENCE</scope>
    <source>
        <strain evidence="3">CCC161011</strain>
    </source>
</reference>
<comment type="caution">
    <text evidence="3">The sequence shown here is derived from an EMBL/GenBank/DDBJ whole genome shotgun (WGS) entry which is preliminary data.</text>
</comment>
<dbReference type="Proteomes" id="UP000620124">
    <property type="component" value="Unassembled WGS sequence"/>
</dbReference>
<feature type="compositionally biased region" description="Low complexity" evidence="1">
    <location>
        <begin position="187"/>
        <end position="210"/>
    </location>
</feature>
<evidence type="ECO:0000256" key="1">
    <source>
        <dbReference type="SAM" id="MobiDB-lite"/>
    </source>
</evidence>
<feature type="region of interest" description="Disordered" evidence="1">
    <location>
        <begin position="186"/>
        <end position="215"/>
    </location>
</feature>
<sequence length="241" mass="24764">MYSLLPSLAIVLACSTVAPAAGPTTVPDPPSGSTNVVVDVSGTSKDVAWTGAWEAESSSICSSRTKVQRSSGTDPDSVFFGDFSMSYNFTGSAVYVSLATNNAAYGISLDGKMTYYGFDFDPATPDNCTFGYSSTGLAEKSTHALLISVGSLHAGQKRSLNARAGGNVVFNAPWSFEIESVVITQPGSGSSSSSSSSSGSSGSSNSTSSSTKPNAARQRESSSWVILPTFFVGALALAFCL</sequence>
<accession>A0A8H7D509</accession>
<dbReference type="AlphaFoldDB" id="A0A8H7D509"/>
<evidence type="ECO:0000313" key="4">
    <source>
        <dbReference type="Proteomes" id="UP000620124"/>
    </source>
</evidence>
<organism evidence="3 4">
    <name type="scientific">Mycena venus</name>
    <dbReference type="NCBI Taxonomy" id="2733690"/>
    <lineage>
        <taxon>Eukaryota</taxon>
        <taxon>Fungi</taxon>
        <taxon>Dikarya</taxon>
        <taxon>Basidiomycota</taxon>
        <taxon>Agaricomycotina</taxon>
        <taxon>Agaricomycetes</taxon>
        <taxon>Agaricomycetidae</taxon>
        <taxon>Agaricales</taxon>
        <taxon>Marasmiineae</taxon>
        <taxon>Mycenaceae</taxon>
        <taxon>Mycena</taxon>
    </lineage>
</organism>
<name>A0A8H7D509_9AGAR</name>